<dbReference type="Gene3D" id="1.10.720.30">
    <property type="entry name" value="SAP domain"/>
    <property type="match status" value="1"/>
</dbReference>
<dbReference type="SUPFAM" id="SSF68906">
    <property type="entry name" value="SAP domain"/>
    <property type="match status" value="1"/>
</dbReference>
<gene>
    <name evidence="4" type="ORF">ACHAWO_004548</name>
</gene>
<keyword evidence="2" id="KW-0732">Signal</keyword>
<feature type="chain" id="PRO_5044808051" description="SAP domain-containing protein" evidence="2">
    <location>
        <begin position="28"/>
        <end position="260"/>
    </location>
</feature>
<feature type="compositionally biased region" description="Polar residues" evidence="1">
    <location>
        <begin position="145"/>
        <end position="154"/>
    </location>
</feature>
<sequence length="260" mass="28439">MSTINREKRHAIVTVAVLLMSTSISHAFVSSRQKPVGHVTQRDKFGLTWFDLLQSGRNFYSTYRRNTIVKFVTSSSDAELEAEINSLRAKEIRDELESYGIDTKVFLEKKELVQALLAARKEGKTPINDVNGVSASPSGSSAGADTNSSGSNTANREERLQEETEKCKSMKVGDLKKELESYGVSTKSYFEKSEFVRAVAEARVDGVKKQSARSSVGGSTSGGQQKEEPRDPSFRDVAVSKFSGNSKAALGGKVIDVRAR</sequence>
<dbReference type="SMART" id="SM00513">
    <property type="entry name" value="SAP"/>
    <property type="match status" value="2"/>
</dbReference>
<evidence type="ECO:0000256" key="1">
    <source>
        <dbReference type="SAM" id="MobiDB-lite"/>
    </source>
</evidence>
<accession>A0ABD3NKR1</accession>
<evidence type="ECO:0000256" key="2">
    <source>
        <dbReference type="SAM" id="SignalP"/>
    </source>
</evidence>
<reference evidence="4 5" key="1">
    <citation type="submission" date="2024-10" db="EMBL/GenBank/DDBJ databases">
        <title>Updated reference genomes for cyclostephanoid diatoms.</title>
        <authorList>
            <person name="Roberts W.R."/>
            <person name="Alverson A.J."/>
        </authorList>
    </citation>
    <scope>NUCLEOTIDE SEQUENCE [LARGE SCALE GENOMIC DNA]</scope>
    <source>
        <strain evidence="4 5">AJA010-31</strain>
    </source>
</reference>
<feature type="domain" description="SAP" evidence="3">
    <location>
        <begin position="84"/>
        <end position="120"/>
    </location>
</feature>
<keyword evidence="5" id="KW-1185">Reference proteome</keyword>
<dbReference type="InterPro" id="IPR036361">
    <property type="entry name" value="SAP_dom_sf"/>
</dbReference>
<feature type="compositionally biased region" description="Low complexity" evidence="1">
    <location>
        <begin position="132"/>
        <end position="144"/>
    </location>
</feature>
<dbReference type="AlphaFoldDB" id="A0ABD3NKR1"/>
<dbReference type="EMBL" id="JALLPJ020001215">
    <property type="protein sequence ID" value="KAL3773940.1"/>
    <property type="molecule type" value="Genomic_DNA"/>
</dbReference>
<evidence type="ECO:0000313" key="4">
    <source>
        <dbReference type="EMBL" id="KAL3773940.1"/>
    </source>
</evidence>
<feature type="compositionally biased region" description="Basic and acidic residues" evidence="1">
    <location>
        <begin position="155"/>
        <end position="167"/>
    </location>
</feature>
<protein>
    <recommendedName>
        <fullName evidence="3">SAP domain-containing protein</fullName>
    </recommendedName>
</protein>
<dbReference type="Proteomes" id="UP001530400">
    <property type="component" value="Unassembled WGS sequence"/>
</dbReference>
<feature type="domain" description="SAP" evidence="3">
    <location>
        <begin position="167"/>
        <end position="203"/>
    </location>
</feature>
<feature type="signal peptide" evidence="2">
    <location>
        <begin position="1"/>
        <end position="27"/>
    </location>
</feature>
<dbReference type="InterPro" id="IPR003034">
    <property type="entry name" value="SAP_dom"/>
</dbReference>
<name>A0ABD3NKR1_9STRA</name>
<feature type="region of interest" description="Disordered" evidence="1">
    <location>
        <begin position="126"/>
        <end position="167"/>
    </location>
</feature>
<feature type="compositionally biased region" description="Basic and acidic residues" evidence="1">
    <location>
        <begin position="225"/>
        <end position="234"/>
    </location>
</feature>
<evidence type="ECO:0000313" key="5">
    <source>
        <dbReference type="Proteomes" id="UP001530400"/>
    </source>
</evidence>
<organism evidence="4 5">
    <name type="scientific">Cyclotella atomus</name>
    <dbReference type="NCBI Taxonomy" id="382360"/>
    <lineage>
        <taxon>Eukaryota</taxon>
        <taxon>Sar</taxon>
        <taxon>Stramenopiles</taxon>
        <taxon>Ochrophyta</taxon>
        <taxon>Bacillariophyta</taxon>
        <taxon>Coscinodiscophyceae</taxon>
        <taxon>Thalassiosirophycidae</taxon>
        <taxon>Stephanodiscales</taxon>
        <taxon>Stephanodiscaceae</taxon>
        <taxon>Cyclotella</taxon>
    </lineage>
</organism>
<evidence type="ECO:0000259" key="3">
    <source>
        <dbReference type="SMART" id="SM00513"/>
    </source>
</evidence>
<proteinExistence type="predicted"/>
<feature type="region of interest" description="Disordered" evidence="1">
    <location>
        <begin position="204"/>
        <end position="241"/>
    </location>
</feature>
<comment type="caution">
    <text evidence="4">The sequence shown here is derived from an EMBL/GenBank/DDBJ whole genome shotgun (WGS) entry which is preliminary data.</text>
</comment>